<keyword evidence="2" id="KW-1185">Reference proteome</keyword>
<evidence type="ECO:0000313" key="1">
    <source>
        <dbReference type="EMBL" id="WAR01477.1"/>
    </source>
</evidence>
<evidence type="ECO:0000313" key="2">
    <source>
        <dbReference type="Proteomes" id="UP001164746"/>
    </source>
</evidence>
<sequence length="82" mass="9333">MVNALIYIKYFMRQPSTISKLYFKGSTLAWNLFKRCTLNNCNLDCPFSDDTVDTVIFSSCTGSSVIDRLLLNCFSFPNILTT</sequence>
<proteinExistence type="predicted"/>
<dbReference type="Proteomes" id="UP001164746">
    <property type="component" value="Chromosome 4"/>
</dbReference>
<protein>
    <submittedName>
        <fullName evidence="1">Uncharacterized protein</fullName>
    </submittedName>
</protein>
<accession>A0ABY7DUR8</accession>
<gene>
    <name evidence="1" type="ORF">MAR_008035</name>
</gene>
<organism evidence="1 2">
    <name type="scientific">Mya arenaria</name>
    <name type="common">Soft-shell clam</name>
    <dbReference type="NCBI Taxonomy" id="6604"/>
    <lineage>
        <taxon>Eukaryota</taxon>
        <taxon>Metazoa</taxon>
        <taxon>Spiralia</taxon>
        <taxon>Lophotrochozoa</taxon>
        <taxon>Mollusca</taxon>
        <taxon>Bivalvia</taxon>
        <taxon>Autobranchia</taxon>
        <taxon>Heteroconchia</taxon>
        <taxon>Euheterodonta</taxon>
        <taxon>Imparidentia</taxon>
        <taxon>Neoheterodontei</taxon>
        <taxon>Myida</taxon>
        <taxon>Myoidea</taxon>
        <taxon>Myidae</taxon>
        <taxon>Mya</taxon>
    </lineage>
</organism>
<name>A0ABY7DUR8_MYAAR</name>
<dbReference type="EMBL" id="CP111015">
    <property type="protein sequence ID" value="WAR01477.1"/>
    <property type="molecule type" value="Genomic_DNA"/>
</dbReference>
<reference evidence="1" key="1">
    <citation type="submission" date="2022-11" db="EMBL/GenBank/DDBJ databases">
        <title>Centuries of genome instability and evolution in soft-shell clam transmissible cancer (bioRxiv).</title>
        <authorList>
            <person name="Hart S.F.M."/>
            <person name="Yonemitsu M.A."/>
            <person name="Giersch R.M."/>
            <person name="Beal B.F."/>
            <person name="Arriagada G."/>
            <person name="Davis B.W."/>
            <person name="Ostrander E.A."/>
            <person name="Goff S.P."/>
            <person name="Metzger M.J."/>
        </authorList>
    </citation>
    <scope>NUCLEOTIDE SEQUENCE</scope>
    <source>
        <strain evidence="1">MELC-2E11</strain>
        <tissue evidence="1">Siphon/mantle</tissue>
    </source>
</reference>